<reference evidence="12 13" key="1">
    <citation type="submission" date="2023-05" db="EMBL/GenBank/DDBJ databases">
        <title>Actinoplanes sp. NEAU-A12 genome sequencing.</title>
        <authorList>
            <person name="Wang Z.-S."/>
        </authorList>
    </citation>
    <scope>NUCLEOTIDE SEQUENCE [LARGE SCALE GENOMIC DNA]</scope>
    <source>
        <strain evidence="12 13">NEAU-A12</strain>
    </source>
</reference>
<feature type="region of interest" description="Disordered" evidence="9">
    <location>
        <begin position="668"/>
        <end position="697"/>
    </location>
</feature>
<evidence type="ECO:0000313" key="13">
    <source>
        <dbReference type="Proteomes" id="UP001241758"/>
    </source>
</evidence>
<evidence type="ECO:0000256" key="4">
    <source>
        <dbReference type="ARBA" id="ARBA00022679"/>
    </source>
</evidence>
<evidence type="ECO:0000256" key="3">
    <source>
        <dbReference type="ARBA" id="ARBA00022553"/>
    </source>
</evidence>
<dbReference type="EMBL" id="JASCTH010000016">
    <property type="protein sequence ID" value="MDI6101777.1"/>
    <property type="molecule type" value="Genomic_DNA"/>
</dbReference>
<accession>A0ABT6WPT3</accession>
<dbReference type="InterPro" id="IPR050482">
    <property type="entry name" value="Sensor_HK_TwoCompSys"/>
</dbReference>
<feature type="transmembrane region" description="Helical" evidence="10">
    <location>
        <begin position="500"/>
        <end position="521"/>
    </location>
</feature>
<protein>
    <recommendedName>
        <fullName evidence="2">histidine kinase</fullName>
        <ecNumber evidence="2">2.7.13.3</ecNumber>
    </recommendedName>
</protein>
<keyword evidence="10" id="KW-1133">Transmembrane helix</keyword>
<feature type="transmembrane region" description="Helical" evidence="10">
    <location>
        <begin position="528"/>
        <end position="547"/>
    </location>
</feature>
<feature type="transmembrane region" description="Helical" evidence="10">
    <location>
        <begin position="109"/>
        <end position="128"/>
    </location>
</feature>
<keyword evidence="5" id="KW-0547">Nucleotide-binding</keyword>
<evidence type="ECO:0000256" key="1">
    <source>
        <dbReference type="ARBA" id="ARBA00000085"/>
    </source>
</evidence>
<feature type="transmembrane region" description="Helical" evidence="10">
    <location>
        <begin position="32"/>
        <end position="50"/>
    </location>
</feature>
<evidence type="ECO:0000259" key="11">
    <source>
        <dbReference type="Pfam" id="PF07730"/>
    </source>
</evidence>
<feature type="transmembrane region" description="Helical" evidence="10">
    <location>
        <begin position="473"/>
        <end position="494"/>
    </location>
</feature>
<dbReference type="InterPro" id="IPR011712">
    <property type="entry name" value="Sig_transdc_His_kin_sub3_dim/P"/>
</dbReference>
<evidence type="ECO:0000256" key="6">
    <source>
        <dbReference type="ARBA" id="ARBA00022777"/>
    </source>
</evidence>
<gene>
    <name evidence="12" type="ORF">QLQ12_24450</name>
</gene>
<dbReference type="SUPFAM" id="SSF55874">
    <property type="entry name" value="ATPase domain of HSP90 chaperone/DNA topoisomerase II/histidine kinase"/>
    <property type="match status" value="1"/>
</dbReference>
<feature type="transmembrane region" description="Helical" evidence="10">
    <location>
        <begin position="57"/>
        <end position="79"/>
    </location>
</feature>
<feature type="domain" description="Signal transduction histidine kinase subgroup 3 dimerisation and phosphoacceptor" evidence="11">
    <location>
        <begin position="183"/>
        <end position="243"/>
    </location>
</feature>
<keyword evidence="6 12" id="KW-0418">Kinase</keyword>
<feature type="transmembrane region" description="Helical" evidence="10">
    <location>
        <begin position="447"/>
        <end position="466"/>
    </location>
</feature>
<dbReference type="EC" id="2.7.13.3" evidence="2"/>
<dbReference type="Gene3D" id="1.20.5.1930">
    <property type="match status" value="1"/>
</dbReference>
<dbReference type="PANTHER" id="PTHR24421">
    <property type="entry name" value="NITRATE/NITRITE SENSOR PROTEIN NARX-RELATED"/>
    <property type="match status" value="1"/>
</dbReference>
<dbReference type="Gene3D" id="3.30.565.10">
    <property type="entry name" value="Histidine kinase-like ATPase, C-terminal domain"/>
    <property type="match status" value="1"/>
</dbReference>
<dbReference type="GO" id="GO:0016301">
    <property type="term" value="F:kinase activity"/>
    <property type="evidence" value="ECO:0007669"/>
    <property type="project" value="UniProtKB-KW"/>
</dbReference>
<dbReference type="CDD" id="cd16917">
    <property type="entry name" value="HATPase_UhpB-NarQ-NarX-like"/>
    <property type="match status" value="1"/>
</dbReference>
<keyword evidence="10" id="KW-0472">Membrane</keyword>
<comment type="catalytic activity">
    <reaction evidence="1">
        <text>ATP + protein L-histidine = ADP + protein N-phospho-L-histidine.</text>
        <dbReference type="EC" id="2.7.13.3"/>
    </reaction>
</comment>
<name>A0ABT6WPT3_9ACTN</name>
<feature type="transmembrane region" description="Helical" evidence="10">
    <location>
        <begin position="85"/>
        <end position="102"/>
    </location>
</feature>
<dbReference type="Proteomes" id="UP001241758">
    <property type="component" value="Unassembled WGS sequence"/>
</dbReference>
<evidence type="ECO:0000256" key="2">
    <source>
        <dbReference type="ARBA" id="ARBA00012438"/>
    </source>
</evidence>
<sequence>MARWLLPVLLVVGQLLFWPVLPLLRGDPVAAVPAAGVAAACLLIGAGLGWRRERPAPALAAVLAGNGLAALAAPAAPQWMDSHDALLVIWLSLLVGLFNVAVRAPARTTVHAYVAVMLLECVVAAAQHGIGGDHLVTVVLAVAVHGLVAALGRRRGRWNAERAAAARRLVAAHEAGRDATAAERRRLARELHDVTAHHLTSIVVNSSAADMLGDQRPDLRAEALEFAARTGRETLDALRRLVAIMPAAAPPGDEPTLADLAEGFRALGQRITLDLPDGGPPPEAAAVAYGIVREALTNTLRYAPGADVRVRWTSTDVGSFTGGAFSTGHAPSVGRALSGERALSTGHAAELVIEDDGGAAPVVGLGGGRGLAGMRERAESVGGTCEAGPRPGGGWRVRLVLPGAGETVRAAYPWLRSQAVIDAALILVLLVFQFTGIAVALEEGLSPATAALVLIAQIAQAVPLMWRRRAAWWVLAAAILTGGLGPLLVLTGVVPAGLGYLFALSVAVPLAAVYAVAAWGVQPSLTWLAALAVSVPSAIVVSLLIALDVADDPEAAGDGPEALAAMMILLSVVLAIALMVPAGICWAAGYTARRRRDRLREREEGGVAAALAQAAFQARLERLRIASGLHEAVLRHAAAVPAAAERGDLDGVLDAARQALTAMRSLLDGLGSRPEPPGRPPAAPVFAREEVPSSPSV</sequence>
<feature type="compositionally biased region" description="Pro residues" evidence="9">
    <location>
        <begin position="674"/>
        <end position="683"/>
    </location>
</feature>
<keyword evidence="10" id="KW-0812">Transmembrane</keyword>
<evidence type="ECO:0000256" key="10">
    <source>
        <dbReference type="SAM" id="Phobius"/>
    </source>
</evidence>
<evidence type="ECO:0000313" key="12">
    <source>
        <dbReference type="EMBL" id="MDI6101777.1"/>
    </source>
</evidence>
<evidence type="ECO:0000256" key="8">
    <source>
        <dbReference type="ARBA" id="ARBA00023012"/>
    </source>
</evidence>
<organism evidence="12 13">
    <name type="scientific">Actinoplanes sandaracinus</name>
    <dbReference type="NCBI Taxonomy" id="3045177"/>
    <lineage>
        <taxon>Bacteria</taxon>
        <taxon>Bacillati</taxon>
        <taxon>Actinomycetota</taxon>
        <taxon>Actinomycetes</taxon>
        <taxon>Micromonosporales</taxon>
        <taxon>Micromonosporaceae</taxon>
        <taxon>Actinoplanes</taxon>
    </lineage>
</organism>
<keyword evidence="8" id="KW-0902">Two-component regulatory system</keyword>
<keyword evidence="3" id="KW-0597">Phosphoprotein</keyword>
<dbReference type="RefSeq" id="WP_282762760.1">
    <property type="nucleotide sequence ID" value="NZ_JASCTH010000016.1"/>
</dbReference>
<keyword evidence="7" id="KW-0067">ATP-binding</keyword>
<proteinExistence type="predicted"/>
<dbReference type="Pfam" id="PF07730">
    <property type="entry name" value="HisKA_3"/>
    <property type="match status" value="1"/>
</dbReference>
<feature type="transmembrane region" description="Helical" evidence="10">
    <location>
        <begin position="419"/>
        <end position="441"/>
    </location>
</feature>
<dbReference type="InterPro" id="IPR036890">
    <property type="entry name" value="HATPase_C_sf"/>
</dbReference>
<feature type="transmembrane region" description="Helical" evidence="10">
    <location>
        <begin position="134"/>
        <end position="152"/>
    </location>
</feature>
<evidence type="ECO:0000256" key="5">
    <source>
        <dbReference type="ARBA" id="ARBA00022741"/>
    </source>
</evidence>
<feature type="transmembrane region" description="Helical" evidence="10">
    <location>
        <begin position="567"/>
        <end position="592"/>
    </location>
</feature>
<keyword evidence="4" id="KW-0808">Transferase</keyword>
<evidence type="ECO:0000256" key="7">
    <source>
        <dbReference type="ARBA" id="ARBA00022840"/>
    </source>
</evidence>
<comment type="caution">
    <text evidence="12">The sequence shown here is derived from an EMBL/GenBank/DDBJ whole genome shotgun (WGS) entry which is preliminary data.</text>
</comment>
<dbReference type="PANTHER" id="PTHR24421:SF10">
    <property type="entry name" value="NITRATE_NITRITE SENSOR PROTEIN NARQ"/>
    <property type="match status" value="1"/>
</dbReference>
<keyword evidence="13" id="KW-1185">Reference proteome</keyword>
<evidence type="ECO:0000256" key="9">
    <source>
        <dbReference type="SAM" id="MobiDB-lite"/>
    </source>
</evidence>